<name>A0ABS7JQ70_9HELI</name>
<dbReference type="EMBL" id="JAIGYQ010000017">
    <property type="protein sequence ID" value="MBX7491542.1"/>
    <property type="molecule type" value="Genomic_DNA"/>
</dbReference>
<feature type="region of interest" description="Disordered" evidence="1">
    <location>
        <begin position="1"/>
        <end position="59"/>
    </location>
</feature>
<keyword evidence="3" id="KW-1185">Reference proteome</keyword>
<evidence type="ECO:0000313" key="3">
    <source>
        <dbReference type="Proteomes" id="UP000700059"/>
    </source>
</evidence>
<comment type="caution">
    <text evidence="2">The sequence shown here is derived from an EMBL/GenBank/DDBJ whole genome shotgun (WGS) entry which is preliminary data.</text>
</comment>
<gene>
    <name evidence="2" type="ORF">K4G57_08735</name>
</gene>
<dbReference type="RefSeq" id="WP_221532795.1">
    <property type="nucleotide sequence ID" value="NZ_JAIGYP010000017.1"/>
</dbReference>
<sequence>MGEESQNIESFKSSKSANLPNAKNAQSHFKDSLTNSSQPYKIPHFSFSQRKSNEDLETPHSRLLRGAEIGEKGGSSALRPIEARSRFSEALPLPKERKLFFW</sequence>
<evidence type="ECO:0000313" key="2">
    <source>
        <dbReference type="EMBL" id="MBX7491542.1"/>
    </source>
</evidence>
<organism evidence="2 3">
    <name type="scientific">Helicobacter turcicus</name>
    <dbReference type="NCBI Taxonomy" id="2867412"/>
    <lineage>
        <taxon>Bacteria</taxon>
        <taxon>Pseudomonadati</taxon>
        <taxon>Campylobacterota</taxon>
        <taxon>Epsilonproteobacteria</taxon>
        <taxon>Campylobacterales</taxon>
        <taxon>Helicobacteraceae</taxon>
        <taxon>Helicobacter</taxon>
    </lineage>
</organism>
<feature type="compositionally biased region" description="Polar residues" evidence="1">
    <location>
        <begin position="1"/>
        <end position="39"/>
    </location>
</feature>
<dbReference type="Proteomes" id="UP000700059">
    <property type="component" value="Unassembled WGS sequence"/>
</dbReference>
<protein>
    <submittedName>
        <fullName evidence="2">Uncharacterized protein</fullName>
    </submittedName>
</protein>
<evidence type="ECO:0000256" key="1">
    <source>
        <dbReference type="SAM" id="MobiDB-lite"/>
    </source>
</evidence>
<reference evidence="2 3" key="1">
    <citation type="submission" date="2021-08" db="EMBL/GenBank/DDBJ databases">
        <title>Helicobacter spp. isolated from feces of Anatolian Ground Squirrel (Spermophilus xanthoprymnus) in Turkey.</title>
        <authorList>
            <person name="Aydin F."/>
            <person name="Abay S."/>
            <person name="Kayman T."/>
            <person name="Karakaya E."/>
            <person name="Saticioglu I.B."/>
        </authorList>
    </citation>
    <scope>NUCLEOTIDE SEQUENCE [LARGE SCALE GENOMIC DNA]</scope>
    <source>
        <strain evidence="2 3">Faydin-H70</strain>
    </source>
</reference>
<proteinExistence type="predicted"/>
<accession>A0ABS7JQ70</accession>